<sequence>MAEIQFEFPRDRMRAQVGQKVDATPSLVVSATSTTVIPFGALVVYDDTDAFLCKLPTTKAHVERPLGIALHQLHCEQYEPKNSIAVMRKGRIWVEADKVTAPGDAVYIKFAEDGSAKFSSDKKDNTRLFGAMFLEKSEGGLVPIEVNFFGGVV</sequence>
<proteinExistence type="predicted"/>
<organism evidence="1 2">
    <name type="scientific">Candidatus Dojkabacteria bacterium</name>
    <dbReference type="NCBI Taxonomy" id="2099670"/>
    <lineage>
        <taxon>Bacteria</taxon>
        <taxon>Candidatus Dojkabacteria</taxon>
    </lineage>
</organism>
<accession>A0A5C7J5H0</accession>
<dbReference type="Pfam" id="PF22758">
    <property type="entry name" value="Phage_cement"/>
    <property type="match status" value="1"/>
</dbReference>
<comment type="caution">
    <text evidence="1">The sequence shown here is derived from an EMBL/GenBank/DDBJ whole genome shotgun (WGS) entry which is preliminary data.</text>
</comment>
<evidence type="ECO:0000313" key="1">
    <source>
        <dbReference type="EMBL" id="TXG76760.1"/>
    </source>
</evidence>
<gene>
    <name evidence="1" type="ORF">E6Q11_04120</name>
</gene>
<dbReference type="InterPro" id="IPR054438">
    <property type="entry name" value="Struct_cement_gp24/gp6"/>
</dbReference>
<dbReference type="Proteomes" id="UP000321026">
    <property type="component" value="Unassembled WGS sequence"/>
</dbReference>
<reference evidence="1 2" key="1">
    <citation type="submission" date="2018-09" db="EMBL/GenBank/DDBJ databases">
        <title>Metagenome Assembled Genomes from an Advanced Water Purification Facility.</title>
        <authorList>
            <person name="Stamps B.W."/>
            <person name="Spear J.R."/>
        </authorList>
    </citation>
    <scope>NUCLEOTIDE SEQUENCE [LARGE SCALE GENOMIC DNA]</scope>
    <source>
        <strain evidence="1">Bin_63_2</strain>
    </source>
</reference>
<dbReference type="AlphaFoldDB" id="A0A5C7J5H0"/>
<protein>
    <recommendedName>
        <fullName evidence="3">DUF2190 family protein</fullName>
    </recommendedName>
</protein>
<name>A0A5C7J5H0_9BACT</name>
<evidence type="ECO:0000313" key="2">
    <source>
        <dbReference type="Proteomes" id="UP000321026"/>
    </source>
</evidence>
<dbReference type="EMBL" id="SSDS01000065">
    <property type="protein sequence ID" value="TXG76760.1"/>
    <property type="molecule type" value="Genomic_DNA"/>
</dbReference>
<evidence type="ECO:0008006" key="3">
    <source>
        <dbReference type="Google" id="ProtNLM"/>
    </source>
</evidence>